<proteinExistence type="predicted"/>
<feature type="transmembrane region" description="Helical" evidence="1">
    <location>
        <begin position="5"/>
        <end position="25"/>
    </location>
</feature>
<dbReference type="Proteomes" id="UP001164909">
    <property type="component" value="Chromosome"/>
</dbReference>
<evidence type="ECO:0000313" key="3">
    <source>
        <dbReference type="Proteomes" id="UP001164909"/>
    </source>
</evidence>
<name>A0ABY7BN25_9FIRM</name>
<keyword evidence="1" id="KW-0472">Membrane</keyword>
<sequence length="201" mass="23090">MTDIVWILCGTLIGFFIAWTIYIVHELGHALAGWIVRAKIRAVAAIPFLYKDNKLSIVNIKPFKKTLLGNLGLMGWVDLRFPIPDNDNKKEIFLAKLKIIFIIICGPLFQIIYSLIIVKLCLGYFVQDGMYTGSEKVILIILIMVIGENILIFIANGYIELFLAPFMFLKEKRHDIIIKAMEQIFSRLEKYTNVAISKHRK</sequence>
<protein>
    <recommendedName>
        <fullName evidence="4">Peptidase M50</fullName>
    </recommendedName>
</protein>
<evidence type="ECO:0008006" key="4">
    <source>
        <dbReference type="Google" id="ProtNLM"/>
    </source>
</evidence>
<gene>
    <name evidence="2" type="ORF">OTK00_001245</name>
</gene>
<dbReference type="RefSeq" id="WP_157841019.1">
    <property type="nucleotide sequence ID" value="NZ_CP113865.1"/>
</dbReference>
<dbReference type="EMBL" id="CP113865">
    <property type="protein sequence ID" value="WAM32799.1"/>
    <property type="molecule type" value="Genomic_DNA"/>
</dbReference>
<accession>A0ABY7BN25</accession>
<feature type="transmembrane region" description="Helical" evidence="1">
    <location>
        <begin position="99"/>
        <end position="125"/>
    </location>
</feature>
<organism evidence="2 3">
    <name type="scientific">Caldicellulosiruptor morganii</name>
    <dbReference type="NCBI Taxonomy" id="1387555"/>
    <lineage>
        <taxon>Bacteria</taxon>
        <taxon>Bacillati</taxon>
        <taxon>Bacillota</taxon>
        <taxon>Bacillota incertae sedis</taxon>
        <taxon>Caldicellulosiruptorales</taxon>
        <taxon>Caldicellulosiruptoraceae</taxon>
        <taxon>Caldicellulosiruptor</taxon>
    </lineage>
</organism>
<keyword evidence="1" id="KW-1133">Transmembrane helix</keyword>
<evidence type="ECO:0000256" key="1">
    <source>
        <dbReference type="SAM" id="Phobius"/>
    </source>
</evidence>
<feature type="transmembrane region" description="Helical" evidence="1">
    <location>
        <begin position="137"/>
        <end position="163"/>
    </location>
</feature>
<evidence type="ECO:0000313" key="2">
    <source>
        <dbReference type="EMBL" id="WAM32799.1"/>
    </source>
</evidence>
<reference evidence="2" key="1">
    <citation type="submission" date="2022-12" db="EMBL/GenBank/DDBJ databases">
        <authorList>
            <person name="Bing R.G."/>
            <person name="Willard D.J."/>
            <person name="Manesh M.J.H."/>
            <person name="Laemthong T."/>
            <person name="Crosby J.R."/>
            <person name="Kelly R.M."/>
        </authorList>
    </citation>
    <scope>NUCLEOTIDE SEQUENCE</scope>
    <source>
        <strain evidence="2">DSM 8990</strain>
    </source>
</reference>
<keyword evidence="1" id="KW-0812">Transmembrane</keyword>
<keyword evidence="3" id="KW-1185">Reference proteome</keyword>